<keyword evidence="2" id="KW-1185">Reference proteome</keyword>
<dbReference type="EMBL" id="FOIR01000001">
    <property type="protein sequence ID" value="SEW09693.1"/>
    <property type="molecule type" value="Genomic_DNA"/>
</dbReference>
<dbReference type="CDD" id="cd24013">
    <property type="entry name" value="ASKHA_ATPase_BT3980-like"/>
    <property type="match status" value="1"/>
</dbReference>
<name>A0A1I0P832_9BACT</name>
<dbReference type="Pfam" id="PF12864">
    <property type="entry name" value="DUF3822"/>
    <property type="match status" value="1"/>
</dbReference>
<accession>A0A1I0P832</accession>
<protein>
    <recommendedName>
        <fullName evidence="3">DUF3822 domain-containing protein</fullName>
    </recommendedName>
</protein>
<evidence type="ECO:0000313" key="2">
    <source>
        <dbReference type="Proteomes" id="UP000199437"/>
    </source>
</evidence>
<evidence type="ECO:0000313" key="1">
    <source>
        <dbReference type="EMBL" id="SEW09693.1"/>
    </source>
</evidence>
<sequence length="287" mass="33471">MATANTEQIISIKDERLDIDLIDQYRLSFFISARACQITVFDVKKKKLLLFEHREFDSSLSVTANLEMIHKDHILIAAGFWKEIQVFVRNDKFSLIPNPVFDKSLLYEYVRLNAETDPEKHAYHFKMLDDFNLSIAFGYSANIKKWFQNKYPNVSTFFSHQAVAYLKGINNQLKEKASASLYLNLNHHEALIAGFNLQKVAIYNQFGFKDAKHLVKIVLLTIQQFSQEGQSTPILLTGVKEKVDLYLPVFKKYFKHIELGKRPDNVVMHPIFNELEPYEYFEVFSNL</sequence>
<dbReference type="OrthoDB" id="658622at2"/>
<dbReference type="Gene3D" id="3.30.420.250">
    <property type="match status" value="1"/>
</dbReference>
<gene>
    <name evidence="1" type="ORF">SAMN05216290_1745</name>
</gene>
<dbReference type="AlphaFoldDB" id="A0A1I0P832"/>
<reference evidence="2" key="1">
    <citation type="submission" date="2016-10" db="EMBL/GenBank/DDBJ databases">
        <authorList>
            <person name="Varghese N."/>
            <person name="Submissions S."/>
        </authorList>
    </citation>
    <scope>NUCLEOTIDE SEQUENCE [LARGE SCALE GENOMIC DNA]</scope>
    <source>
        <strain evidence="2">CGMCC 1.12402</strain>
    </source>
</reference>
<dbReference type="RefSeq" id="WP_090258107.1">
    <property type="nucleotide sequence ID" value="NZ_FOIR01000001.1"/>
</dbReference>
<dbReference type="GeneID" id="99986465"/>
<proteinExistence type="predicted"/>
<dbReference type="Proteomes" id="UP000199437">
    <property type="component" value="Unassembled WGS sequence"/>
</dbReference>
<dbReference type="Gene3D" id="3.30.420.260">
    <property type="match status" value="1"/>
</dbReference>
<evidence type="ECO:0008006" key="3">
    <source>
        <dbReference type="Google" id="ProtNLM"/>
    </source>
</evidence>
<organism evidence="1 2">
    <name type="scientific">Roseivirga pacifica</name>
    <dbReference type="NCBI Taxonomy" id="1267423"/>
    <lineage>
        <taxon>Bacteria</taxon>
        <taxon>Pseudomonadati</taxon>
        <taxon>Bacteroidota</taxon>
        <taxon>Cytophagia</taxon>
        <taxon>Cytophagales</taxon>
        <taxon>Roseivirgaceae</taxon>
        <taxon>Roseivirga</taxon>
    </lineage>
</organism>
<dbReference type="STRING" id="1267423.SAMN05216290_1745"/>
<dbReference type="InterPro" id="IPR024213">
    <property type="entry name" value="DUF3822"/>
</dbReference>